<feature type="transmembrane region" description="Helical" evidence="1">
    <location>
        <begin position="161"/>
        <end position="178"/>
    </location>
</feature>
<feature type="transmembrane region" description="Helical" evidence="1">
    <location>
        <begin position="229"/>
        <end position="245"/>
    </location>
</feature>
<gene>
    <name evidence="2" type="ORF">Pan241w_23320</name>
</gene>
<proteinExistence type="predicted"/>
<feature type="transmembrane region" description="Helical" evidence="1">
    <location>
        <begin position="266"/>
        <end position="284"/>
    </location>
</feature>
<evidence type="ECO:0000313" key="3">
    <source>
        <dbReference type="Proteomes" id="UP000317171"/>
    </source>
</evidence>
<feature type="transmembrane region" description="Helical" evidence="1">
    <location>
        <begin position="404"/>
        <end position="427"/>
    </location>
</feature>
<dbReference type="EMBL" id="CP036269">
    <property type="protein sequence ID" value="QDT42250.1"/>
    <property type="molecule type" value="Genomic_DNA"/>
</dbReference>
<feature type="transmembrane region" description="Helical" evidence="1">
    <location>
        <begin position="313"/>
        <end position="329"/>
    </location>
</feature>
<reference evidence="2 3" key="1">
    <citation type="submission" date="2019-02" db="EMBL/GenBank/DDBJ databases">
        <title>Deep-cultivation of Planctomycetes and their phenomic and genomic characterization uncovers novel biology.</title>
        <authorList>
            <person name="Wiegand S."/>
            <person name="Jogler M."/>
            <person name="Boedeker C."/>
            <person name="Pinto D."/>
            <person name="Vollmers J."/>
            <person name="Rivas-Marin E."/>
            <person name="Kohn T."/>
            <person name="Peeters S.H."/>
            <person name="Heuer A."/>
            <person name="Rast P."/>
            <person name="Oberbeckmann S."/>
            <person name="Bunk B."/>
            <person name="Jeske O."/>
            <person name="Meyerdierks A."/>
            <person name="Storesund J.E."/>
            <person name="Kallscheuer N."/>
            <person name="Luecker S."/>
            <person name="Lage O.M."/>
            <person name="Pohl T."/>
            <person name="Merkel B.J."/>
            <person name="Hornburger P."/>
            <person name="Mueller R.-W."/>
            <person name="Bruemmer F."/>
            <person name="Labrenz M."/>
            <person name="Spormann A.M."/>
            <person name="Op den Camp H."/>
            <person name="Overmann J."/>
            <person name="Amann R."/>
            <person name="Jetten M.S.M."/>
            <person name="Mascher T."/>
            <person name="Medema M.H."/>
            <person name="Devos D.P."/>
            <person name="Kaster A.-K."/>
            <person name="Ovreas L."/>
            <person name="Rohde M."/>
            <person name="Galperin M.Y."/>
            <person name="Jogler C."/>
        </authorList>
    </citation>
    <scope>NUCLEOTIDE SEQUENCE [LARGE SCALE GENOMIC DNA]</scope>
    <source>
        <strain evidence="2 3">Pan241w</strain>
    </source>
</reference>
<feature type="transmembrane region" description="Helical" evidence="1">
    <location>
        <begin position="28"/>
        <end position="47"/>
    </location>
</feature>
<keyword evidence="3" id="KW-1185">Reference proteome</keyword>
<dbReference type="Proteomes" id="UP000317171">
    <property type="component" value="Chromosome"/>
</dbReference>
<evidence type="ECO:0008006" key="4">
    <source>
        <dbReference type="Google" id="ProtNLM"/>
    </source>
</evidence>
<keyword evidence="1" id="KW-1133">Transmembrane helix</keyword>
<accession>A0A517REH9</accession>
<feature type="transmembrane region" description="Helical" evidence="1">
    <location>
        <begin position="206"/>
        <end position="223"/>
    </location>
</feature>
<feature type="transmembrane region" description="Helical" evidence="1">
    <location>
        <begin position="341"/>
        <end position="370"/>
    </location>
</feature>
<evidence type="ECO:0000313" key="2">
    <source>
        <dbReference type="EMBL" id="QDT42250.1"/>
    </source>
</evidence>
<sequence length="581" mass="65718">MSVDSHPGTLESLTPVAKKRSYRETFSMGWPQLITCFWFAFLFFYFGNVHIFYSDIWGHVSYGDWIIANQKLPEYDPFLSLAEGVRCIDAAWLSQVLFAKVNTAFGVRGLSNLFALTVFATHVLFWCAFYLKTGRVGISTFASVLLVLIASSRIAIIRPEIFGTFCVALLLVIMAWSEKYDSVKTGLRSADEPDQLEKQGQKTPKMLLFSLYLGIPLIFLAWANLHGSFVVGLAIIGLQFLGRVLEVGWRTRSLVEVCTDKWVRRWLVVTELSVCGALLNPYHIDLFLNSLTFPRNPNLKDVLEWEPLEFRDAEGILFCFAWVLMLALYRHSRETIRAADVLRVGLLSLATIIGVRMIGWFSVVFVYAMVPHLANVTSRTKQKSHSLAEGAPQKIPFWARKSPVMTALCALILWFGFAFSNIATPLFGGTPRSLDKVYSEGTPRKLTEYLKAHPPQKQVWNPQWWGDWLVWDGPADMTVFMTTNAVHLSPQHVWKDYLGIARANRGWQSVAEKYDVSTFIVDKEKQVKLAEGVRKLEGFQVVYEDDLSLVVSREPGLISAAERAKAKSEVKTSASENEVQK</sequence>
<organism evidence="2 3">
    <name type="scientific">Gimesia alba</name>
    <dbReference type="NCBI Taxonomy" id="2527973"/>
    <lineage>
        <taxon>Bacteria</taxon>
        <taxon>Pseudomonadati</taxon>
        <taxon>Planctomycetota</taxon>
        <taxon>Planctomycetia</taxon>
        <taxon>Planctomycetales</taxon>
        <taxon>Planctomycetaceae</taxon>
        <taxon>Gimesia</taxon>
    </lineage>
</organism>
<dbReference type="OrthoDB" id="9786218at2"/>
<keyword evidence="1" id="KW-0812">Transmembrane</keyword>
<protein>
    <recommendedName>
        <fullName evidence="4">Glycosyltransferase RgtA/B/C/D-like domain-containing protein</fullName>
    </recommendedName>
</protein>
<dbReference type="KEGG" id="gaz:Pan241w_23320"/>
<evidence type="ECO:0000256" key="1">
    <source>
        <dbReference type="SAM" id="Phobius"/>
    </source>
</evidence>
<name>A0A517REH9_9PLAN</name>
<keyword evidence="1" id="KW-0472">Membrane</keyword>
<dbReference type="RefSeq" id="WP_145215152.1">
    <property type="nucleotide sequence ID" value="NZ_CP036269.1"/>
</dbReference>
<dbReference type="AlphaFoldDB" id="A0A517REH9"/>
<feature type="transmembrane region" description="Helical" evidence="1">
    <location>
        <begin position="113"/>
        <end position="131"/>
    </location>
</feature>